<organism evidence="1 2">
    <name type="scientific">Sphaerodactylus townsendi</name>
    <dbReference type="NCBI Taxonomy" id="933632"/>
    <lineage>
        <taxon>Eukaryota</taxon>
        <taxon>Metazoa</taxon>
        <taxon>Chordata</taxon>
        <taxon>Craniata</taxon>
        <taxon>Vertebrata</taxon>
        <taxon>Euteleostomi</taxon>
        <taxon>Lepidosauria</taxon>
        <taxon>Squamata</taxon>
        <taxon>Bifurcata</taxon>
        <taxon>Gekkota</taxon>
        <taxon>Sphaerodactylidae</taxon>
        <taxon>Sphaerodactylus</taxon>
    </lineage>
</organism>
<evidence type="ECO:0000313" key="2">
    <source>
        <dbReference type="Proteomes" id="UP000827872"/>
    </source>
</evidence>
<protein>
    <submittedName>
        <fullName evidence="1">Uncharacterized protein</fullName>
    </submittedName>
</protein>
<comment type="caution">
    <text evidence="1">The sequence shown here is derived from an EMBL/GenBank/DDBJ whole genome shotgun (WGS) entry which is preliminary data.</text>
</comment>
<reference evidence="1" key="1">
    <citation type="submission" date="2021-08" db="EMBL/GenBank/DDBJ databases">
        <title>The first chromosome-level gecko genome reveals the dynamic sex chromosomes of Neotropical dwarf geckos (Sphaerodactylidae: Sphaerodactylus).</title>
        <authorList>
            <person name="Pinto B.J."/>
            <person name="Keating S.E."/>
            <person name="Gamble T."/>
        </authorList>
    </citation>
    <scope>NUCLEOTIDE SEQUENCE</scope>
    <source>
        <strain evidence="1">TG3544</strain>
    </source>
</reference>
<keyword evidence="2" id="KW-1185">Reference proteome</keyword>
<dbReference type="Proteomes" id="UP000827872">
    <property type="component" value="Linkage Group LG14"/>
</dbReference>
<proteinExistence type="predicted"/>
<evidence type="ECO:0000313" key="1">
    <source>
        <dbReference type="EMBL" id="KAH7989512.1"/>
    </source>
</evidence>
<sequence length="140" mass="15786">MFRGNIFVSEALALCSSAPCQKVQEFRSWCVLCPLSPSAQHLREGRALGSCDLFCRKNKSWFLMPFLWRLKVAFPCKVGGADRVLRGEAKRVRKSYESVGERSDLPPTCRTNISLLDVKLYGTAASLLNLLRTSVFKERP</sequence>
<accession>A0ACB8EBT7</accession>
<gene>
    <name evidence="1" type="ORF">K3G42_010489</name>
</gene>
<dbReference type="EMBL" id="CM037627">
    <property type="protein sequence ID" value="KAH7989512.1"/>
    <property type="molecule type" value="Genomic_DNA"/>
</dbReference>
<name>A0ACB8EBT7_9SAUR</name>